<gene>
    <name evidence="5" type="ORF">DFR70_10475</name>
</gene>
<proteinExistence type="predicted"/>
<accession>A0A318K0F4</accession>
<reference evidence="5 6" key="1">
    <citation type="submission" date="2018-05" db="EMBL/GenBank/DDBJ databases">
        <title>Genomic Encyclopedia of Type Strains, Phase IV (KMG-IV): sequencing the most valuable type-strain genomes for metagenomic binning, comparative biology and taxonomic classification.</title>
        <authorList>
            <person name="Goeker M."/>
        </authorList>
    </citation>
    <scope>NUCLEOTIDE SEQUENCE [LARGE SCALE GENOMIC DNA]</scope>
    <source>
        <strain evidence="5 6">DSM 44704</strain>
    </source>
</reference>
<name>A0A318K0F4_9NOCA</name>
<dbReference type="SUPFAM" id="SSF46894">
    <property type="entry name" value="C-terminal effector domain of the bipartite response regulators"/>
    <property type="match status" value="1"/>
</dbReference>
<dbReference type="Pfam" id="PF00196">
    <property type="entry name" value="GerE"/>
    <property type="match status" value="1"/>
</dbReference>
<dbReference type="OrthoDB" id="9816529at2"/>
<evidence type="ECO:0000256" key="3">
    <source>
        <dbReference type="ARBA" id="ARBA00023163"/>
    </source>
</evidence>
<protein>
    <submittedName>
        <fullName evidence="5">Regulatory LuxR family protein</fullName>
    </submittedName>
</protein>
<dbReference type="PROSITE" id="PS00622">
    <property type="entry name" value="HTH_LUXR_1"/>
    <property type="match status" value="1"/>
</dbReference>
<organism evidence="5 6">
    <name type="scientific">Nocardia tenerifensis</name>
    <dbReference type="NCBI Taxonomy" id="228006"/>
    <lineage>
        <taxon>Bacteria</taxon>
        <taxon>Bacillati</taxon>
        <taxon>Actinomycetota</taxon>
        <taxon>Actinomycetes</taxon>
        <taxon>Mycobacteriales</taxon>
        <taxon>Nocardiaceae</taxon>
        <taxon>Nocardia</taxon>
    </lineage>
</organism>
<keyword evidence="3" id="KW-0804">Transcription</keyword>
<dbReference type="Gene3D" id="1.10.10.10">
    <property type="entry name" value="Winged helix-like DNA-binding domain superfamily/Winged helix DNA-binding domain"/>
    <property type="match status" value="1"/>
</dbReference>
<dbReference type="PRINTS" id="PR00038">
    <property type="entry name" value="HTHLUXR"/>
</dbReference>
<dbReference type="InterPro" id="IPR036388">
    <property type="entry name" value="WH-like_DNA-bd_sf"/>
</dbReference>
<dbReference type="GO" id="GO:0003677">
    <property type="term" value="F:DNA binding"/>
    <property type="evidence" value="ECO:0007669"/>
    <property type="project" value="UniProtKB-KW"/>
</dbReference>
<dbReference type="PANTHER" id="PTHR44688">
    <property type="entry name" value="DNA-BINDING TRANSCRIPTIONAL ACTIVATOR DEVR_DOSR"/>
    <property type="match status" value="1"/>
</dbReference>
<keyword evidence="6" id="KW-1185">Reference proteome</keyword>
<dbReference type="Gene3D" id="3.30.450.40">
    <property type="match status" value="1"/>
</dbReference>
<evidence type="ECO:0000313" key="6">
    <source>
        <dbReference type="Proteomes" id="UP000247569"/>
    </source>
</evidence>
<dbReference type="SMART" id="SM00421">
    <property type="entry name" value="HTH_LUXR"/>
    <property type="match status" value="1"/>
</dbReference>
<dbReference type="AlphaFoldDB" id="A0A318K0F4"/>
<evidence type="ECO:0000256" key="2">
    <source>
        <dbReference type="ARBA" id="ARBA00023125"/>
    </source>
</evidence>
<evidence type="ECO:0000259" key="4">
    <source>
        <dbReference type="PROSITE" id="PS50043"/>
    </source>
</evidence>
<dbReference type="EMBL" id="QJKF01000004">
    <property type="protein sequence ID" value="PXX65014.1"/>
    <property type="molecule type" value="Genomic_DNA"/>
</dbReference>
<evidence type="ECO:0000256" key="1">
    <source>
        <dbReference type="ARBA" id="ARBA00023015"/>
    </source>
</evidence>
<dbReference type="Proteomes" id="UP000247569">
    <property type="component" value="Unassembled WGS sequence"/>
</dbReference>
<dbReference type="CDD" id="cd06170">
    <property type="entry name" value="LuxR_C_like"/>
    <property type="match status" value="1"/>
</dbReference>
<feature type="domain" description="HTH luxR-type" evidence="4">
    <location>
        <begin position="181"/>
        <end position="246"/>
    </location>
</feature>
<sequence>MTALHGGDAARIHDLAMQILTEKQPVRVWPLLMERLTGDLPCDLAVLIDLDWQAGTGHALTGSPDWLHEAPLDALIDSHMRAHPLLRHYAHARDRRSLTMDEVADDRWWQSEAYRAGKAAIGIDRQLALPLRSRPGRIRGVIMSRSGHGFTDRDLEYAELARTLLDTVEAHETAFAKPALADSGQYRLTPRELAVLGLLCDGLTAHAIGSRLGISPATVTKHKENLYRKLRVNDRVTAIRKAQDLGLVGPPG</sequence>
<evidence type="ECO:0000313" key="5">
    <source>
        <dbReference type="EMBL" id="PXX65014.1"/>
    </source>
</evidence>
<dbReference type="PROSITE" id="PS50043">
    <property type="entry name" value="HTH_LUXR_2"/>
    <property type="match status" value="1"/>
</dbReference>
<dbReference type="InterPro" id="IPR016032">
    <property type="entry name" value="Sig_transdc_resp-reg_C-effctor"/>
</dbReference>
<dbReference type="GO" id="GO:0006355">
    <property type="term" value="P:regulation of DNA-templated transcription"/>
    <property type="evidence" value="ECO:0007669"/>
    <property type="project" value="InterPro"/>
</dbReference>
<dbReference type="InterPro" id="IPR000792">
    <property type="entry name" value="Tscrpt_reg_LuxR_C"/>
</dbReference>
<dbReference type="PANTHER" id="PTHR44688:SF25">
    <property type="entry name" value="HTH LUXR-TYPE DOMAIN-CONTAINING PROTEIN"/>
    <property type="match status" value="1"/>
</dbReference>
<dbReference type="RefSeq" id="WP_040739408.1">
    <property type="nucleotide sequence ID" value="NZ_QJKF01000004.1"/>
</dbReference>
<keyword evidence="2" id="KW-0238">DNA-binding</keyword>
<comment type="caution">
    <text evidence="5">The sequence shown here is derived from an EMBL/GenBank/DDBJ whole genome shotgun (WGS) entry which is preliminary data.</text>
</comment>
<keyword evidence="1" id="KW-0805">Transcription regulation</keyword>
<dbReference type="InterPro" id="IPR029016">
    <property type="entry name" value="GAF-like_dom_sf"/>
</dbReference>